<dbReference type="Proteomes" id="UP000014500">
    <property type="component" value="Unassembled WGS sequence"/>
</dbReference>
<protein>
    <recommendedName>
        <fullName evidence="4">Peptidase M12B domain-containing protein</fullName>
    </recommendedName>
</protein>
<dbReference type="PANTHER" id="PTHR11905:SF159">
    <property type="entry name" value="ADAM METALLOPROTEASE"/>
    <property type="match status" value="1"/>
</dbReference>
<dbReference type="eggNOG" id="KOG3538">
    <property type="taxonomic scope" value="Eukaryota"/>
</dbReference>
<feature type="region of interest" description="Disordered" evidence="3">
    <location>
        <begin position="356"/>
        <end position="377"/>
    </location>
</feature>
<sequence length="483" mass="54125">MLIAFGYTRQIRDYKLSYTAMKPITLNTILISLLVLSNQCSSNLISRQINKEDVGSIEELKVAKRSDLSDQLSLLQFSMFGKPYSFKLILANSIFSPNFQIMQRNLQNRNIQDYQTVQNSEKLEGSFYTDEHGRGSFYIQQEHGKIELDGVVDDLYMITSSKSTASRRKLQHDVATIELLIFLDQIVSKNLIEKDTSIKKYLGIFWNAVQNQYKIFSSPKVQFSLSSAIVIDDMPWMTDAFLEPNKPDAIEFVSGFGIWMYKEKQNENKFPQFDIALVHTGFDLSGKDGDTIETGTLGIASIGGVCLDELLDDGKMMFSSVAAIEDFYAPAFSMTNAAAHEIGHLLSADHDDPSKCDEHGIMSPADQPVSQSTKSDNASCLFDSPQPHIPMGPEIPLMTRDEVCKMSFGDSFDALSTTLYSETTDPCVFVLCAENEDYNNIKYVMWVPEGTDCSDDGEKVCTKGNSGYVEYADADPLEVQQYK</sequence>
<keyword evidence="2" id="KW-0479">Metal-binding</keyword>
<dbReference type="InterPro" id="IPR024079">
    <property type="entry name" value="MetalloPept_cat_dom_sf"/>
</dbReference>
<dbReference type="AlphaFoldDB" id="T1J944"/>
<dbReference type="STRING" id="126957.T1J944"/>
<dbReference type="Pfam" id="PF13582">
    <property type="entry name" value="Reprolysin_3"/>
    <property type="match status" value="1"/>
</dbReference>
<feature type="active site" evidence="2">
    <location>
        <position position="341"/>
    </location>
</feature>
<evidence type="ECO:0000256" key="3">
    <source>
        <dbReference type="SAM" id="MobiDB-lite"/>
    </source>
</evidence>
<evidence type="ECO:0000313" key="6">
    <source>
        <dbReference type="Proteomes" id="UP000014500"/>
    </source>
</evidence>
<dbReference type="EnsemblMetazoa" id="SMAR010235-RA">
    <property type="protein sequence ID" value="SMAR010235-PA"/>
    <property type="gene ID" value="SMAR010235"/>
</dbReference>
<keyword evidence="1" id="KW-0645">Protease</keyword>
<keyword evidence="1" id="KW-0378">Hydrolase</keyword>
<reference evidence="5" key="2">
    <citation type="submission" date="2015-02" db="UniProtKB">
        <authorList>
            <consortium name="EnsemblMetazoa"/>
        </authorList>
    </citation>
    <scope>IDENTIFICATION</scope>
</reference>
<organism evidence="5 6">
    <name type="scientific">Strigamia maritima</name>
    <name type="common">European centipede</name>
    <name type="synonym">Geophilus maritimus</name>
    <dbReference type="NCBI Taxonomy" id="126957"/>
    <lineage>
        <taxon>Eukaryota</taxon>
        <taxon>Metazoa</taxon>
        <taxon>Ecdysozoa</taxon>
        <taxon>Arthropoda</taxon>
        <taxon>Myriapoda</taxon>
        <taxon>Chilopoda</taxon>
        <taxon>Pleurostigmophora</taxon>
        <taxon>Geophilomorpha</taxon>
        <taxon>Linotaeniidae</taxon>
        <taxon>Strigamia</taxon>
    </lineage>
</organism>
<evidence type="ECO:0000256" key="1">
    <source>
        <dbReference type="ARBA" id="ARBA00023049"/>
    </source>
</evidence>
<dbReference type="Gene3D" id="3.40.390.10">
    <property type="entry name" value="Collagenase (Catalytic Domain)"/>
    <property type="match status" value="1"/>
</dbReference>
<dbReference type="SUPFAM" id="SSF55486">
    <property type="entry name" value="Metalloproteases ('zincins'), catalytic domain"/>
    <property type="match status" value="1"/>
</dbReference>
<keyword evidence="1" id="KW-0482">Metalloprotease</keyword>
<dbReference type="OMA" id="CAENEDY"/>
<dbReference type="HOGENOM" id="CLU_577879_0_0_1"/>
<accession>T1J944</accession>
<reference evidence="6" key="1">
    <citation type="submission" date="2011-05" db="EMBL/GenBank/DDBJ databases">
        <authorList>
            <person name="Richards S.R."/>
            <person name="Qu J."/>
            <person name="Jiang H."/>
            <person name="Jhangiani S.N."/>
            <person name="Agravi P."/>
            <person name="Goodspeed R."/>
            <person name="Gross S."/>
            <person name="Mandapat C."/>
            <person name="Jackson L."/>
            <person name="Mathew T."/>
            <person name="Pu L."/>
            <person name="Thornton R."/>
            <person name="Saada N."/>
            <person name="Wilczek-Boney K.B."/>
            <person name="Lee S."/>
            <person name="Kovar C."/>
            <person name="Wu Y."/>
            <person name="Scherer S.E."/>
            <person name="Worley K.C."/>
            <person name="Muzny D.M."/>
            <person name="Gibbs R."/>
        </authorList>
    </citation>
    <scope>NUCLEOTIDE SEQUENCE</scope>
    <source>
        <strain evidence="6">Brora</strain>
    </source>
</reference>
<keyword evidence="2" id="KW-1015">Disulfide bond</keyword>
<evidence type="ECO:0000259" key="4">
    <source>
        <dbReference type="PROSITE" id="PS50215"/>
    </source>
</evidence>
<dbReference type="GO" id="GO:0006508">
    <property type="term" value="P:proteolysis"/>
    <property type="evidence" value="ECO:0007669"/>
    <property type="project" value="InterPro"/>
</dbReference>
<feature type="binding site" evidence="2">
    <location>
        <position position="344"/>
    </location>
    <ligand>
        <name>Zn(2+)</name>
        <dbReference type="ChEBI" id="CHEBI:29105"/>
        <note>catalytic</note>
    </ligand>
</feature>
<dbReference type="PROSITE" id="PS50215">
    <property type="entry name" value="ADAM_MEPRO"/>
    <property type="match status" value="1"/>
</dbReference>
<feature type="disulfide bond" evidence="2">
    <location>
        <begin position="356"/>
        <end position="380"/>
    </location>
</feature>
<dbReference type="InterPro" id="IPR001590">
    <property type="entry name" value="Peptidase_M12B"/>
</dbReference>
<dbReference type="PhylomeDB" id="T1J944"/>
<evidence type="ECO:0000313" key="5">
    <source>
        <dbReference type="EnsemblMetazoa" id="SMAR010235-PA"/>
    </source>
</evidence>
<feature type="domain" description="Peptidase M12B" evidence="4">
    <location>
        <begin position="175"/>
        <end position="380"/>
    </location>
</feature>
<comment type="caution">
    <text evidence="2">Lacks conserved residue(s) required for the propagation of feature annotation.</text>
</comment>
<dbReference type="GO" id="GO:0046872">
    <property type="term" value="F:metal ion binding"/>
    <property type="evidence" value="ECO:0007669"/>
    <property type="project" value="UniProtKB-KW"/>
</dbReference>
<dbReference type="GO" id="GO:0004222">
    <property type="term" value="F:metalloendopeptidase activity"/>
    <property type="evidence" value="ECO:0007669"/>
    <property type="project" value="InterPro"/>
</dbReference>
<proteinExistence type="predicted"/>
<dbReference type="EMBL" id="AFFK01022209">
    <property type="status" value="NOT_ANNOTATED_CDS"/>
    <property type="molecule type" value="Genomic_DNA"/>
</dbReference>
<feature type="binding site" evidence="2">
    <location>
        <position position="350"/>
    </location>
    <ligand>
        <name>Zn(2+)</name>
        <dbReference type="ChEBI" id="CHEBI:29105"/>
        <note>catalytic</note>
    </ligand>
</feature>
<feature type="compositionally biased region" description="Polar residues" evidence="3">
    <location>
        <begin position="368"/>
        <end position="377"/>
    </location>
</feature>
<keyword evidence="6" id="KW-1185">Reference proteome</keyword>
<name>T1J944_STRMM</name>
<evidence type="ECO:0000256" key="2">
    <source>
        <dbReference type="PROSITE-ProRule" id="PRU00276"/>
    </source>
</evidence>
<dbReference type="PANTHER" id="PTHR11905">
    <property type="entry name" value="ADAM A DISINTEGRIN AND METALLOPROTEASE DOMAIN"/>
    <property type="match status" value="1"/>
</dbReference>
<feature type="binding site" evidence="2">
    <location>
        <position position="340"/>
    </location>
    <ligand>
        <name>Zn(2+)</name>
        <dbReference type="ChEBI" id="CHEBI:29105"/>
        <note>catalytic</note>
    </ligand>
</feature>
<keyword evidence="2" id="KW-0862">Zinc</keyword>